<protein>
    <submittedName>
        <fullName evidence="1">Uncharacterized protein</fullName>
    </submittedName>
</protein>
<comment type="caution">
    <text evidence="1">The sequence shown here is derived from an EMBL/GenBank/DDBJ whole genome shotgun (WGS) entry which is preliminary data.</text>
</comment>
<evidence type="ECO:0000313" key="1">
    <source>
        <dbReference type="EMBL" id="GIY67224.1"/>
    </source>
</evidence>
<dbReference type="AlphaFoldDB" id="A0AAV4VB46"/>
<keyword evidence="2" id="KW-1185">Reference proteome</keyword>
<dbReference type="Proteomes" id="UP001054945">
    <property type="component" value="Unassembled WGS sequence"/>
</dbReference>
<name>A0AAV4VB46_CAEEX</name>
<proteinExistence type="predicted"/>
<reference evidence="1 2" key="1">
    <citation type="submission" date="2021-06" db="EMBL/GenBank/DDBJ databases">
        <title>Caerostris extrusa draft genome.</title>
        <authorList>
            <person name="Kono N."/>
            <person name="Arakawa K."/>
        </authorList>
    </citation>
    <scope>NUCLEOTIDE SEQUENCE [LARGE SCALE GENOMIC DNA]</scope>
</reference>
<dbReference type="EMBL" id="BPLR01014215">
    <property type="protein sequence ID" value="GIY67224.1"/>
    <property type="molecule type" value="Genomic_DNA"/>
</dbReference>
<sequence>MNICEFCNAYIANFEVHSCRKFGNQQHQSSATLPRSSSDIKAQDIDSVSSSKLTMKHNGHLTIKLILQRSKAFFRRASKIDCGDGSC</sequence>
<gene>
    <name evidence="1" type="ORF">CEXT_49581</name>
</gene>
<accession>A0AAV4VB46</accession>
<evidence type="ECO:0000313" key="2">
    <source>
        <dbReference type="Proteomes" id="UP001054945"/>
    </source>
</evidence>
<organism evidence="1 2">
    <name type="scientific">Caerostris extrusa</name>
    <name type="common">Bark spider</name>
    <name type="synonym">Caerostris bankana</name>
    <dbReference type="NCBI Taxonomy" id="172846"/>
    <lineage>
        <taxon>Eukaryota</taxon>
        <taxon>Metazoa</taxon>
        <taxon>Ecdysozoa</taxon>
        <taxon>Arthropoda</taxon>
        <taxon>Chelicerata</taxon>
        <taxon>Arachnida</taxon>
        <taxon>Araneae</taxon>
        <taxon>Araneomorphae</taxon>
        <taxon>Entelegynae</taxon>
        <taxon>Araneoidea</taxon>
        <taxon>Araneidae</taxon>
        <taxon>Caerostris</taxon>
    </lineage>
</organism>